<evidence type="ECO:0000259" key="7">
    <source>
        <dbReference type="Pfam" id="PF00155"/>
    </source>
</evidence>
<comment type="similarity">
    <text evidence="5">Belongs to the class-II pyridoxal-phosphate-dependent aminotransferase family. MalY/PatB cystathionine beta-lyase subfamily.</text>
</comment>
<feature type="compositionally biased region" description="Basic and acidic residues" evidence="6">
    <location>
        <begin position="17"/>
        <end position="26"/>
    </location>
</feature>
<accession>A0A401Z0E7</accession>
<evidence type="ECO:0000256" key="2">
    <source>
        <dbReference type="ARBA" id="ARBA00012224"/>
    </source>
</evidence>
<evidence type="ECO:0000256" key="3">
    <source>
        <dbReference type="ARBA" id="ARBA00022898"/>
    </source>
</evidence>
<evidence type="ECO:0000256" key="5">
    <source>
        <dbReference type="ARBA" id="ARBA00037974"/>
    </source>
</evidence>
<evidence type="ECO:0000256" key="4">
    <source>
        <dbReference type="ARBA" id="ARBA00023239"/>
    </source>
</evidence>
<comment type="caution">
    <text evidence="8">The sequence shown here is derived from an EMBL/GenBank/DDBJ whole genome shotgun (WGS) entry which is preliminary data.</text>
</comment>
<dbReference type="GO" id="GO:0008483">
    <property type="term" value="F:transaminase activity"/>
    <property type="evidence" value="ECO:0007669"/>
    <property type="project" value="UniProtKB-KW"/>
</dbReference>
<keyword evidence="3" id="KW-0663">Pyridoxal phosphate</keyword>
<gene>
    <name evidence="8" type="ORF">EHYA_08027</name>
</gene>
<dbReference type="GO" id="GO:0047804">
    <property type="term" value="F:cysteine-S-conjugate beta-lyase activity"/>
    <property type="evidence" value="ECO:0007669"/>
    <property type="project" value="UniProtKB-EC"/>
</dbReference>
<dbReference type="InterPro" id="IPR015424">
    <property type="entry name" value="PyrdxlP-dep_Trfase"/>
</dbReference>
<dbReference type="InterPro" id="IPR004839">
    <property type="entry name" value="Aminotransferase_I/II_large"/>
</dbReference>
<dbReference type="RefSeq" id="WP_126642033.1">
    <property type="nucleotide sequence ID" value="NZ_BIFH01000038.1"/>
</dbReference>
<dbReference type="Gene3D" id="3.40.640.10">
    <property type="entry name" value="Type I PLP-dependent aspartate aminotransferase-like (Major domain)"/>
    <property type="match status" value="1"/>
</dbReference>
<feature type="region of interest" description="Disordered" evidence="6">
    <location>
        <begin position="1"/>
        <end position="26"/>
    </location>
</feature>
<reference evidence="8 9" key="1">
    <citation type="submission" date="2018-12" db="EMBL/GenBank/DDBJ databases">
        <title>Draft genome sequence of Embleya hyalina NBRC 13850T.</title>
        <authorList>
            <person name="Komaki H."/>
            <person name="Hosoyama A."/>
            <person name="Kimura A."/>
            <person name="Ichikawa N."/>
            <person name="Tamura T."/>
        </authorList>
    </citation>
    <scope>NUCLEOTIDE SEQUENCE [LARGE SCALE GENOMIC DNA]</scope>
    <source>
        <strain evidence="8 9">NBRC 13850</strain>
    </source>
</reference>
<dbReference type="PANTHER" id="PTHR43525:SF1">
    <property type="entry name" value="PROTEIN MALY"/>
    <property type="match status" value="1"/>
</dbReference>
<dbReference type="Gene3D" id="3.90.1150.10">
    <property type="entry name" value="Aspartate Aminotransferase, domain 1"/>
    <property type="match status" value="1"/>
</dbReference>
<organism evidence="8 9">
    <name type="scientific">Embleya hyalina</name>
    <dbReference type="NCBI Taxonomy" id="516124"/>
    <lineage>
        <taxon>Bacteria</taxon>
        <taxon>Bacillati</taxon>
        <taxon>Actinomycetota</taxon>
        <taxon>Actinomycetes</taxon>
        <taxon>Kitasatosporales</taxon>
        <taxon>Streptomycetaceae</taxon>
        <taxon>Embleya</taxon>
    </lineage>
</organism>
<dbReference type="PANTHER" id="PTHR43525">
    <property type="entry name" value="PROTEIN MALY"/>
    <property type="match status" value="1"/>
</dbReference>
<sequence length="414" mass="45014">MSADTTPAADFEPSDPAGHEPARRHPVFDALDPDALARRDGEKWAYAPEDTLSAWIGDMDFPIAPGIRAALIRRIDGDLGYPVWFDGTEGAPLGEVFAARMKRRFGFAAEPTHLRLFTDVNQAMSAILHLATRPGDAVVLHTPACPPFVDDLRRIDRPPLTVPIEEGAHGWTLDPDRVAATLDRADRCRVLFLVNPHNPTGRVLRRDELEGLAELALRHDLLVISDEVHADLTHPPHVHIPFASLGPEIAARTVTVTSGSKAFNLAGIRCAAAHIGPPELRDAVDARRGLLFGQVGVLAVAALAAAWADGDAWLDEVRGLLDRNRRRLAAGLPEGIRHHSPEAGFLAWLDCRPLGLGDDPYVFFRDHAKVLLFSGPSFGPEGNGFARLNFATSAGVLDTILNRMHTALRTRGHV</sequence>
<protein>
    <recommendedName>
        <fullName evidence="2">cysteine-S-conjugate beta-lyase</fullName>
        <ecNumber evidence="2">4.4.1.13</ecNumber>
    </recommendedName>
</protein>
<dbReference type="InterPro" id="IPR015422">
    <property type="entry name" value="PyrdxlP-dep_Trfase_small"/>
</dbReference>
<dbReference type="SUPFAM" id="SSF53383">
    <property type="entry name" value="PLP-dependent transferases"/>
    <property type="match status" value="1"/>
</dbReference>
<keyword evidence="9" id="KW-1185">Reference proteome</keyword>
<evidence type="ECO:0000256" key="6">
    <source>
        <dbReference type="SAM" id="MobiDB-lite"/>
    </source>
</evidence>
<dbReference type="Proteomes" id="UP000286931">
    <property type="component" value="Unassembled WGS sequence"/>
</dbReference>
<dbReference type="AlphaFoldDB" id="A0A401Z0E7"/>
<dbReference type="OrthoDB" id="3224382at2"/>
<dbReference type="CDD" id="cd00609">
    <property type="entry name" value="AAT_like"/>
    <property type="match status" value="1"/>
</dbReference>
<dbReference type="InterPro" id="IPR015421">
    <property type="entry name" value="PyrdxlP-dep_Trfase_major"/>
</dbReference>
<evidence type="ECO:0000313" key="9">
    <source>
        <dbReference type="Proteomes" id="UP000286931"/>
    </source>
</evidence>
<keyword evidence="8" id="KW-0032">Aminotransferase</keyword>
<dbReference type="EC" id="4.4.1.13" evidence="2"/>
<comment type="cofactor">
    <cofactor evidence="1">
        <name>pyridoxal 5'-phosphate</name>
        <dbReference type="ChEBI" id="CHEBI:597326"/>
    </cofactor>
</comment>
<name>A0A401Z0E7_9ACTN</name>
<evidence type="ECO:0000313" key="8">
    <source>
        <dbReference type="EMBL" id="GCE00302.1"/>
    </source>
</evidence>
<dbReference type="GO" id="GO:0030170">
    <property type="term" value="F:pyridoxal phosphate binding"/>
    <property type="evidence" value="ECO:0007669"/>
    <property type="project" value="InterPro"/>
</dbReference>
<feature type="domain" description="Aminotransferase class I/classII large" evidence="7">
    <location>
        <begin position="120"/>
        <end position="402"/>
    </location>
</feature>
<keyword evidence="4" id="KW-0456">Lyase</keyword>
<keyword evidence="8" id="KW-0808">Transferase</keyword>
<dbReference type="Pfam" id="PF00155">
    <property type="entry name" value="Aminotran_1_2"/>
    <property type="match status" value="1"/>
</dbReference>
<dbReference type="EMBL" id="BIFH01000038">
    <property type="protein sequence ID" value="GCE00302.1"/>
    <property type="molecule type" value="Genomic_DNA"/>
</dbReference>
<evidence type="ECO:0000256" key="1">
    <source>
        <dbReference type="ARBA" id="ARBA00001933"/>
    </source>
</evidence>
<dbReference type="InterPro" id="IPR051798">
    <property type="entry name" value="Class-II_PLP-Dep_Aminotrans"/>
</dbReference>
<proteinExistence type="inferred from homology"/>